<feature type="transmembrane region" description="Helical" evidence="1">
    <location>
        <begin position="438"/>
        <end position="458"/>
    </location>
</feature>
<dbReference type="PRINTS" id="PR00702">
    <property type="entry name" value="ACRIFLAVINRP"/>
</dbReference>
<evidence type="ECO:0000313" key="2">
    <source>
        <dbReference type="EMBL" id="VAX07835.1"/>
    </source>
</evidence>
<feature type="transmembrane region" description="Helical" evidence="1">
    <location>
        <begin position="366"/>
        <end position="384"/>
    </location>
</feature>
<name>A0A3B1BNG3_9ZZZZ</name>
<dbReference type="EMBL" id="UOFW01000224">
    <property type="protein sequence ID" value="VAX07835.1"/>
    <property type="molecule type" value="Genomic_DNA"/>
</dbReference>
<evidence type="ECO:0000256" key="1">
    <source>
        <dbReference type="SAM" id="Phobius"/>
    </source>
</evidence>
<dbReference type="PANTHER" id="PTHR32063:SF18">
    <property type="entry name" value="CATION EFFLUX SYSTEM PROTEIN"/>
    <property type="match status" value="1"/>
</dbReference>
<dbReference type="PANTHER" id="PTHR32063">
    <property type="match status" value="1"/>
</dbReference>
<dbReference type="SUPFAM" id="SSF82866">
    <property type="entry name" value="Multidrug efflux transporter AcrB transmembrane domain"/>
    <property type="match status" value="2"/>
</dbReference>
<dbReference type="GO" id="GO:0005886">
    <property type="term" value="C:plasma membrane"/>
    <property type="evidence" value="ECO:0007669"/>
    <property type="project" value="TreeGrafter"/>
</dbReference>
<dbReference type="InterPro" id="IPR001036">
    <property type="entry name" value="Acrflvin-R"/>
</dbReference>
<feature type="transmembrane region" description="Helical" evidence="1">
    <location>
        <begin position="1007"/>
        <end position="1032"/>
    </location>
</feature>
<dbReference type="Gene3D" id="3.30.70.1320">
    <property type="entry name" value="Multidrug efflux transporter AcrB pore domain like"/>
    <property type="match status" value="1"/>
</dbReference>
<feature type="transmembrane region" description="Helical" evidence="1">
    <location>
        <begin position="881"/>
        <end position="900"/>
    </location>
</feature>
<organism evidence="2">
    <name type="scientific">hydrothermal vent metagenome</name>
    <dbReference type="NCBI Taxonomy" id="652676"/>
    <lineage>
        <taxon>unclassified sequences</taxon>
        <taxon>metagenomes</taxon>
        <taxon>ecological metagenomes</taxon>
    </lineage>
</organism>
<keyword evidence="1" id="KW-1133">Transmembrane helix</keyword>
<feature type="transmembrane region" description="Helical" evidence="1">
    <location>
        <begin position="982"/>
        <end position="1001"/>
    </location>
</feature>
<dbReference type="AlphaFoldDB" id="A0A3B1BNG3"/>
<feature type="transmembrane region" description="Helical" evidence="1">
    <location>
        <begin position="396"/>
        <end position="417"/>
    </location>
</feature>
<dbReference type="Gene3D" id="3.30.2090.10">
    <property type="entry name" value="Multidrug efflux transporter AcrB TolC docking domain, DN and DC subdomains"/>
    <property type="match status" value="2"/>
</dbReference>
<dbReference type="Gene3D" id="3.30.70.1440">
    <property type="entry name" value="Multidrug efflux transporter AcrB pore domain"/>
    <property type="match status" value="1"/>
</dbReference>
<protein>
    <submittedName>
        <fullName evidence="2">Cobalt-zinc-cadmium resistance protein CzcA Cation efflux system protein CusA</fullName>
    </submittedName>
</protein>
<feature type="transmembrane region" description="Helical" evidence="1">
    <location>
        <begin position="470"/>
        <end position="496"/>
    </location>
</feature>
<dbReference type="SUPFAM" id="SSF82714">
    <property type="entry name" value="Multidrug efflux transporter AcrB TolC docking domain, DN and DC subdomains"/>
    <property type="match status" value="2"/>
</dbReference>
<dbReference type="Gene3D" id="3.30.70.1430">
    <property type="entry name" value="Multidrug efflux transporter AcrB pore domain"/>
    <property type="match status" value="2"/>
</dbReference>
<feature type="transmembrane region" description="Helical" evidence="1">
    <location>
        <begin position="933"/>
        <end position="957"/>
    </location>
</feature>
<feature type="transmembrane region" description="Helical" evidence="1">
    <location>
        <begin position="907"/>
        <end position="927"/>
    </location>
</feature>
<proteinExistence type="predicted"/>
<feature type="transmembrane region" description="Helical" evidence="1">
    <location>
        <begin position="338"/>
        <end position="359"/>
    </location>
</feature>
<dbReference type="Gene3D" id="1.20.1640.10">
    <property type="entry name" value="Multidrug efflux transporter AcrB transmembrane domain"/>
    <property type="match status" value="2"/>
</dbReference>
<dbReference type="InterPro" id="IPR027463">
    <property type="entry name" value="AcrB_DN_DC_subdom"/>
</dbReference>
<gene>
    <name evidence="2" type="ORF">MNBD_ALPHA03-456</name>
</gene>
<reference evidence="2" key="1">
    <citation type="submission" date="2018-06" db="EMBL/GenBank/DDBJ databases">
        <authorList>
            <person name="Zhirakovskaya E."/>
        </authorList>
    </citation>
    <scope>NUCLEOTIDE SEQUENCE</scope>
</reference>
<dbReference type="GO" id="GO:0042910">
    <property type="term" value="F:xenobiotic transmembrane transporter activity"/>
    <property type="evidence" value="ECO:0007669"/>
    <property type="project" value="TreeGrafter"/>
</dbReference>
<keyword evidence="1" id="KW-0812">Transmembrane</keyword>
<feature type="transmembrane region" description="Helical" evidence="1">
    <location>
        <begin position="540"/>
        <end position="563"/>
    </location>
</feature>
<dbReference type="SUPFAM" id="SSF82693">
    <property type="entry name" value="Multidrug efflux transporter AcrB pore domain, PN1, PN2, PC1 and PC2 subdomains"/>
    <property type="match status" value="2"/>
</dbReference>
<accession>A0A3B1BNG3</accession>
<keyword evidence="1" id="KW-0472">Membrane</keyword>
<sequence length="1057" mass="115698">MWSNLFFRNRRLTTLTIGLILVAGFSAISALPRQEDPSLSHRFDSANTPFPGASAERVEALVTEKIEAALSEIDEINQLISTSRTGMSTVAIEIDDSVKIDELAGVWSKVRDKLKDTERDLPEGALTPYILDRKSAVFTFMVALTWDMPDGISSKPQLDILGRFAKDLERLFAPLSGTEETDIFGEPDEEFIVTVNPDALSSVGLTIKDVSDAIALTDSKASAGQLRNGRHDLILEVGGELKSEDRIRNIPLKQVENGQFLKVGDIATVMKGFREPVQSAAILNGKRGIVVGAKVKDNIRVDQWVAKLQVEVNKFKKGLPEGIKTEVIFNQDVYSTNLLSTLIGNIFLGATIIVIIMIFMMGWRSALLVATALPLTILIVMTTFNFMDIPLNQMSITGLIIALGLLIDNAIVAVDEYRKSRSEGIDIETSISKMVKHLYIPLLASTVTTSLTFMPIVLSPGPTGEFIGTMGLAVIISLFASLFLSMTIIPALAGYFDRNELMREKTGILPDILQRGYSNIPLREKYRAGLRWCLDHPKKALLLSISLPLIGFGVSTTMVQQFFPPVDRDQFQLQMTLPSHSSIEETMRQVGKAREIMAKYPEITHDYWFIAETPPAVFYNTFLNQVGQNNFAGGFVKTISEQATVDILPRLQHDLITGLPGAMILAIPFEQGPPFEAPLEIYIYGQDLNILSEKGEEIRRLLAQTKNVTYTRAKISLSQPKLNFIPDEDAAEVAGLRLTQIAEQLNNALEGQVGGSVLEGSENLPVRVRTGGKNRSSLDYLFNNALIAVGGSPARGGQHLPGVPLSSLGTLVLIPSYSTVTRRDSQRANILQAFIEPYSLPSVALDDFQRRLKEANFELPAGYYLKFGGEAEQRSESEGELFSTVLPLLVIMMGVLVLAFNSFTSALIIGGVAFFSVGLAMLAIWLFGFPMGFTGIMGAMGLIGLAINDSIVVLAALRANERARAADPEAIVDIVVKSSRHIISTTLTTVGGFMPLIIWGGGMWPPLATAISGGMVGATLLALIFVPTLYYLRVKKRAQMRKNKISRNIKQPQIKAA</sequence>
<dbReference type="Pfam" id="PF00873">
    <property type="entry name" value="ACR_tran"/>
    <property type="match status" value="1"/>
</dbReference>